<sequence>MDKNEKNYGGGKENKFLIDGSKYFWKDKEVKNEIFPKVSSPSELRISSNSDSTNVTNKNVTTDDDYNNKNCVVCGDKSSGKHYGQYSCEGCKSFFKRSIRRSLSYICRGNKDCSIDINHRNQCQFCRLKKCIKMGMRKEVQRVKIQTNYTYSYNYPPSSNNGSNYMMSSILSPNSSIPTDRNISFVPPLQTIEYRNNIEVIRQILRSETFFKNFLLTVSLKEKELMYPIVHWAKSLEYFNSLCFEDQITLLKTNWSYIFLLNYYFLPICGIEFTATNDPSIKFYRNLVDRLRALKLDNVENGCMKALLLFNQDNYDLLDVEKVEIIQERVLFSFEEYGKSKDICGQEHRFGKILLLISSIKSLKESFIQKNFLDNVFTDSASLETLLRDIVLPTERHHNQNQHSLPYFPIIYPHSFPTTFFGNNFYQSFHYLKNDLSSSNNITGQDMPFPLTNQQPNNSFWGVFL</sequence>
<keyword evidence="13" id="KW-1185">Reference proteome</keyword>
<dbReference type="PANTHER" id="PTHR24083">
    <property type="entry name" value="NUCLEAR HORMONE RECEPTOR"/>
    <property type="match status" value="1"/>
</dbReference>
<dbReference type="Gene3D" id="1.10.565.10">
    <property type="entry name" value="Retinoid X Receptor"/>
    <property type="match status" value="1"/>
</dbReference>
<dbReference type="PRINTS" id="PR00047">
    <property type="entry name" value="STROIDFINGER"/>
</dbReference>
<keyword evidence="9 10" id="KW-0539">Nucleus</keyword>
<evidence type="ECO:0000256" key="4">
    <source>
        <dbReference type="ARBA" id="ARBA00022833"/>
    </source>
</evidence>
<evidence type="ECO:0000313" key="13">
    <source>
        <dbReference type="Proteomes" id="UP000046392"/>
    </source>
</evidence>
<keyword evidence="4 10" id="KW-0862">Zinc</keyword>
<keyword evidence="8 10" id="KW-0675">Receptor</keyword>
<dbReference type="PROSITE" id="PS51030">
    <property type="entry name" value="NUCLEAR_REC_DBD_2"/>
    <property type="match status" value="1"/>
</dbReference>
<evidence type="ECO:0000256" key="3">
    <source>
        <dbReference type="ARBA" id="ARBA00022771"/>
    </source>
</evidence>
<dbReference type="PROSITE" id="PS51843">
    <property type="entry name" value="NR_LBD"/>
    <property type="match status" value="1"/>
</dbReference>
<dbReference type="GO" id="GO:0003700">
    <property type="term" value="F:DNA-binding transcription factor activity"/>
    <property type="evidence" value="ECO:0007669"/>
    <property type="project" value="InterPro"/>
</dbReference>
<proteinExistence type="inferred from homology"/>
<dbReference type="WBParaSite" id="SPAL_0001408100.1">
    <property type="protein sequence ID" value="SPAL_0001408100.1"/>
    <property type="gene ID" value="SPAL_0001408100"/>
</dbReference>
<keyword evidence="6 10" id="KW-0238">DNA-binding</keyword>
<dbReference type="Proteomes" id="UP000046392">
    <property type="component" value="Unplaced"/>
</dbReference>
<dbReference type="Gene3D" id="3.30.50.10">
    <property type="entry name" value="Erythroid Transcription Factor GATA-1, subunit A"/>
    <property type="match status" value="1"/>
</dbReference>
<dbReference type="GO" id="GO:0043565">
    <property type="term" value="F:sequence-specific DNA binding"/>
    <property type="evidence" value="ECO:0007669"/>
    <property type="project" value="InterPro"/>
</dbReference>
<evidence type="ECO:0000256" key="9">
    <source>
        <dbReference type="ARBA" id="ARBA00023242"/>
    </source>
</evidence>
<comment type="subcellular location">
    <subcellularLocation>
        <location evidence="10">Nucleus</location>
    </subcellularLocation>
</comment>
<dbReference type="PROSITE" id="PS00031">
    <property type="entry name" value="NUCLEAR_REC_DBD_1"/>
    <property type="match status" value="1"/>
</dbReference>
<dbReference type="SMART" id="SM00430">
    <property type="entry name" value="HOLI"/>
    <property type="match status" value="1"/>
</dbReference>
<feature type="domain" description="NR LBD" evidence="12">
    <location>
        <begin position="181"/>
        <end position="393"/>
    </location>
</feature>
<keyword evidence="5 10" id="KW-0805">Transcription regulation</keyword>
<dbReference type="InterPro" id="IPR013088">
    <property type="entry name" value="Znf_NHR/GATA"/>
</dbReference>
<dbReference type="InterPro" id="IPR050274">
    <property type="entry name" value="Nuclear_hormone_rcpt_NR2"/>
</dbReference>
<evidence type="ECO:0000256" key="5">
    <source>
        <dbReference type="ARBA" id="ARBA00023015"/>
    </source>
</evidence>
<dbReference type="CDD" id="cd06958">
    <property type="entry name" value="NR_DBD_COUP_TF"/>
    <property type="match status" value="1"/>
</dbReference>
<dbReference type="Pfam" id="PF00105">
    <property type="entry name" value="zf-C4"/>
    <property type="match status" value="1"/>
</dbReference>
<dbReference type="GO" id="GO:0008270">
    <property type="term" value="F:zinc ion binding"/>
    <property type="evidence" value="ECO:0007669"/>
    <property type="project" value="UniProtKB-KW"/>
</dbReference>
<keyword evidence="3 10" id="KW-0863">Zinc-finger</keyword>
<keyword evidence="7 10" id="KW-0804">Transcription</keyword>
<dbReference type="InterPro" id="IPR000536">
    <property type="entry name" value="Nucl_hrmn_rcpt_lig-bd"/>
</dbReference>
<dbReference type="STRING" id="174720.A0A0N5C824"/>
<dbReference type="PRINTS" id="PR00398">
    <property type="entry name" value="STRDHORMONER"/>
</dbReference>
<dbReference type="GO" id="GO:0005634">
    <property type="term" value="C:nucleus"/>
    <property type="evidence" value="ECO:0007669"/>
    <property type="project" value="UniProtKB-SubCell"/>
</dbReference>
<dbReference type="Pfam" id="PF00104">
    <property type="entry name" value="Hormone_recep"/>
    <property type="match status" value="2"/>
</dbReference>
<evidence type="ECO:0000259" key="12">
    <source>
        <dbReference type="PROSITE" id="PS51843"/>
    </source>
</evidence>
<comment type="similarity">
    <text evidence="1 10">Belongs to the nuclear hormone receptor family.</text>
</comment>
<feature type="domain" description="Nuclear receptor" evidence="11">
    <location>
        <begin position="68"/>
        <end position="143"/>
    </location>
</feature>
<name>A0A0N5C824_STREA</name>
<dbReference type="SUPFAM" id="SSF48508">
    <property type="entry name" value="Nuclear receptor ligand-binding domain"/>
    <property type="match status" value="1"/>
</dbReference>
<evidence type="ECO:0000256" key="8">
    <source>
        <dbReference type="ARBA" id="ARBA00023170"/>
    </source>
</evidence>
<reference evidence="14" key="1">
    <citation type="submission" date="2017-02" db="UniProtKB">
        <authorList>
            <consortium name="WormBaseParasite"/>
        </authorList>
    </citation>
    <scope>IDENTIFICATION</scope>
</reference>
<evidence type="ECO:0000256" key="2">
    <source>
        <dbReference type="ARBA" id="ARBA00022723"/>
    </source>
</evidence>
<evidence type="ECO:0000256" key="7">
    <source>
        <dbReference type="ARBA" id="ARBA00023163"/>
    </source>
</evidence>
<dbReference type="AlphaFoldDB" id="A0A0N5C824"/>
<evidence type="ECO:0000313" key="14">
    <source>
        <dbReference type="WBParaSite" id="SPAL_0001408100.1"/>
    </source>
</evidence>
<organism evidence="13 14">
    <name type="scientific">Strongyloides papillosus</name>
    <name type="common">Intestinal threadworm</name>
    <dbReference type="NCBI Taxonomy" id="174720"/>
    <lineage>
        <taxon>Eukaryota</taxon>
        <taxon>Metazoa</taxon>
        <taxon>Ecdysozoa</taxon>
        <taxon>Nematoda</taxon>
        <taxon>Chromadorea</taxon>
        <taxon>Rhabditida</taxon>
        <taxon>Tylenchina</taxon>
        <taxon>Panagrolaimomorpha</taxon>
        <taxon>Strongyloidoidea</taxon>
        <taxon>Strongyloididae</taxon>
        <taxon>Strongyloides</taxon>
    </lineage>
</organism>
<evidence type="ECO:0000256" key="6">
    <source>
        <dbReference type="ARBA" id="ARBA00023125"/>
    </source>
</evidence>
<keyword evidence="2 10" id="KW-0479">Metal-binding</keyword>
<protein>
    <submittedName>
        <fullName evidence="14">Nuclear receptor</fullName>
    </submittedName>
</protein>
<dbReference type="SUPFAM" id="SSF57716">
    <property type="entry name" value="Glucocorticoid receptor-like (DNA-binding domain)"/>
    <property type="match status" value="1"/>
</dbReference>
<dbReference type="InterPro" id="IPR001628">
    <property type="entry name" value="Znf_hrmn_rcpt"/>
</dbReference>
<accession>A0A0N5C824</accession>
<evidence type="ECO:0000259" key="11">
    <source>
        <dbReference type="PROSITE" id="PS51030"/>
    </source>
</evidence>
<dbReference type="InterPro" id="IPR001723">
    <property type="entry name" value="Nuclear_hrmn_rcpt"/>
</dbReference>
<dbReference type="SMART" id="SM00399">
    <property type="entry name" value="ZnF_C4"/>
    <property type="match status" value="1"/>
</dbReference>
<evidence type="ECO:0000256" key="1">
    <source>
        <dbReference type="ARBA" id="ARBA00005993"/>
    </source>
</evidence>
<dbReference type="InterPro" id="IPR035500">
    <property type="entry name" value="NHR-like_dom_sf"/>
</dbReference>
<evidence type="ECO:0000256" key="10">
    <source>
        <dbReference type="RuleBase" id="RU004334"/>
    </source>
</evidence>